<dbReference type="PROSITE" id="PS51257">
    <property type="entry name" value="PROKAR_LIPOPROTEIN"/>
    <property type="match status" value="1"/>
</dbReference>
<dbReference type="EMBL" id="JAHWGI010000380">
    <property type="protein sequence ID" value="KAK3914432.1"/>
    <property type="molecule type" value="Genomic_DNA"/>
</dbReference>
<dbReference type="Pfam" id="PF04843">
    <property type="entry name" value="Herpes_teg_N"/>
    <property type="match status" value="1"/>
</dbReference>
<dbReference type="AlphaFoldDB" id="A0AAE1H446"/>
<evidence type="ECO:0000313" key="3">
    <source>
        <dbReference type="EMBL" id="KAK3914432.1"/>
    </source>
</evidence>
<feature type="non-terminal residue" evidence="3">
    <location>
        <position position="1"/>
    </location>
</feature>
<dbReference type="Proteomes" id="UP001219518">
    <property type="component" value="Unassembled WGS sequence"/>
</dbReference>
<protein>
    <submittedName>
        <fullName evidence="3">Homocitrate synthase</fullName>
    </submittedName>
</protein>
<gene>
    <name evidence="3" type="ORF">KUF71_023833</name>
</gene>
<dbReference type="PANTHER" id="PTHR40552">
    <property type="entry name" value="AT05186P-RELATED"/>
    <property type="match status" value="1"/>
</dbReference>
<dbReference type="Pfam" id="PF20209">
    <property type="entry name" value="DUF6570"/>
    <property type="match status" value="1"/>
</dbReference>
<dbReference type="InterPro" id="IPR038765">
    <property type="entry name" value="Papain-like_cys_pep_sf"/>
</dbReference>
<reference evidence="3" key="2">
    <citation type="journal article" date="2023" name="BMC Genomics">
        <title>Pest status, molecular evolution, and epigenetic factors derived from the genome assembly of Frankliniella fusca, a thysanopteran phytovirus vector.</title>
        <authorList>
            <person name="Catto M.A."/>
            <person name="Labadie P.E."/>
            <person name="Jacobson A.L."/>
            <person name="Kennedy G.G."/>
            <person name="Srinivasan R."/>
            <person name="Hunt B.G."/>
        </authorList>
    </citation>
    <scope>NUCLEOTIDE SEQUENCE</scope>
    <source>
        <strain evidence="3">PL_HMW_Pooled</strain>
    </source>
</reference>
<comment type="caution">
    <text evidence="3">The sequence shown here is derived from an EMBL/GenBank/DDBJ whole genome shotgun (WGS) entry which is preliminary data.</text>
</comment>
<name>A0AAE1H446_9NEOP</name>
<evidence type="ECO:0000259" key="2">
    <source>
        <dbReference type="Pfam" id="PF20209"/>
    </source>
</evidence>
<dbReference type="InterPro" id="IPR046700">
    <property type="entry name" value="DUF6570"/>
</dbReference>
<dbReference type="InterPro" id="IPR006928">
    <property type="entry name" value="Herpes_teg_USP"/>
</dbReference>
<dbReference type="SUPFAM" id="SSF54001">
    <property type="entry name" value="Cysteine proteinases"/>
    <property type="match status" value="1"/>
</dbReference>
<sequence>MRVICGTFDQSDFIRFSKYFGRQCTANAVAGACKASAVNPRLWTSQTIDECLMTGNRLFELSYELLPSTFNHLYLRPDELYSTLSFPENEITFQVEINEVFDGTSINSTATVSNDGPTNYCLYDAILCFFHNFQYGIFTCQVESIAVIKVDNEYYVFDSHKRCKNGLRDGANGTAVLVCFTDINELIIHLKALYKCSRCCSAPTAVCDSCQFSISPLLINSVTNITCHALCSATETSNVSNKRVSQLELARNAKKNKKANKLLQNNKKVPARKQIRVDNDIPSSSTEQLIDKIYDLRIRPTQVKYERTPEMRAKNVEQICKRYNTDDIVKETKIKQVREKYQNDKSFKESHGTKMKEKMHEKYNTDECFKISHSKKMQEKMKEKYNTNDSFKISHNTNMKQKYQSDTNYHNKLLSNVKNSYQSLQGTKRKLNYQNLYHASKKTKISLQERFNEQKKEMPTIICTCCAQLFFKKSTVHELTLKTDKSLRISDVCIYRSHLQENESGNVCSTCANHLKKGKVPHFAVVNGLLFEPLPEELTGLTTLEERLVSARIPFMQIRELGYQKQLGLKGNCVNVPIDINKTVTCLPRMDSEDDTLLVQLMRRMSDKTPYAFENVRPEKVFNAAKYLVNTQLYKQHKISLNEKWLQQFHDQTNDAITDSVSSSNEDDPIQQA</sequence>
<keyword evidence="4" id="KW-1185">Reference proteome</keyword>
<feature type="domain" description="DUF6570" evidence="2">
    <location>
        <begin position="517"/>
        <end position="646"/>
    </location>
</feature>
<proteinExistence type="predicted"/>
<evidence type="ECO:0000259" key="1">
    <source>
        <dbReference type="Pfam" id="PF04843"/>
    </source>
</evidence>
<dbReference type="Gene3D" id="3.90.70.120">
    <property type="match status" value="1"/>
</dbReference>
<dbReference type="PANTHER" id="PTHR40552:SF6">
    <property type="entry name" value="FI09606P-RELATED"/>
    <property type="match status" value="1"/>
</dbReference>
<accession>A0AAE1H446</accession>
<feature type="domain" description="Peptidase C76" evidence="1">
    <location>
        <begin position="14"/>
        <end position="161"/>
    </location>
</feature>
<organism evidence="3 4">
    <name type="scientific">Frankliniella fusca</name>
    <dbReference type="NCBI Taxonomy" id="407009"/>
    <lineage>
        <taxon>Eukaryota</taxon>
        <taxon>Metazoa</taxon>
        <taxon>Ecdysozoa</taxon>
        <taxon>Arthropoda</taxon>
        <taxon>Hexapoda</taxon>
        <taxon>Insecta</taxon>
        <taxon>Pterygota</taxon>
        <taxon>Neoptera</taxon>
        <taxon>Paraneoptera</taxon>
        <taxon>Thysanoptera</taxon>
        <taxon>Terebrantia</taxon>
        <taxon>Thripoidea</taxon>
        <taxon>Thripidae</taxon>
        <taxon>Frankliniella</taxon>
    </lineage>
</organism>
<reference evidence="3" key="1">
    <citation type="submission" date="2021-07" db="EMBL/GenBank/DDBJ databases">
        <authorList>
            <person name="Catto M.A."/>
            <person name="Jacobson A."/>
            <person name="Kennedy G."/>
            <person name="Labadie P."/>
            <person name="Hunt B.G."/>
            <person name="Srinivasan R."/>
        </authorList>
    </citation>
    <scope>NUCLEOTIDE SEQUENCE</scope>
    <source>
        <strain evidence="3">PL_HMW_Pooled</strain>
        <tissue evidence="3">Head</tissue>
    </source>
</reference>
<evidence type="ECO:0000313" key="4">
    <source>
        <dbReference type="Proteomes" id="UP001219518"/>
    </source>
</evidence>